<dbReference type="KEGG" id="cmp:Cha6605_1535"/>
<name>K9UER1_CHAP6</name>
<evidence type="ECO:0000313" key="3">
    <source>
        <dbReference type="Proteomes" id="UP000010366"/>
    </source>
</evidence>
<accession>K9UER1</accession>
<reference evidence="2 3" key="1">
    <citation type="submission" date="2012-05" db="EMBL/GenBank/DDBJ databases">
        <title>Finished chromosome of genome of Chamaesiphon sp. PCC 6605.</title>
        <authorList>
            <consortium name="US DOE Joint Genome Institute"/>
            <person name="Gugger M."/>
            <person name="Coursin T."/>
            <person name="Rippka R."/>
            <person name="Tandeau De Marsac N."/>
            <person name="Huntemann M."/>
            <person name="Wei C.-L."/>
            <person name="Han J."/>
            <person name="Detter J.C."/>
            <person name="Han C."/>
            <person name="Tapia R."/>
            <person name="Chen A."/>
            <person name="Kyrpides N."/>
            <person name="Mavromatis K."/>
            <person name="Markowitz V."/>
            <person name="Szeto E."/>
            <person name="Ivanova N."/>
            <person name="Pagani I."/>
            <person name="Pati A."/>
            <person name="Goodwin L."/>
            <person name="Nordberg H.P."/>
            <person name="Cantor M.N."/>
            <person name="Hua S.X."/>
            <person name="Woyke T."/>
            <person name="Kerfeld C.A."/>
        </authorList>
    </citation>
    <scope>NUCLEOTIDE SEQUENCE [LARGE SCALE GENOMIC DNA]</scope>
    <source>
        <strain evidence="3">ATCC 27169 / PCC 6605</strain>
    </source>
</reference>
<feature type="compositionally biased region" description="Polar residues" evidence="1">
    <location>
        <begin position="97"/>
        <end position="109"/>
    </location>
</feature>
<dbReference type="Proteomes" id="UP000010366">
    <property type="component" value="Chromosome"/>
</dbReference>
<dbReference type="HOGENOM" id="CLU_1537334_0_0_3"/>
<organism evidence="2 3">
    <name type="scientific">Chamaesiphon minutus (strain ATCC 27169 / PCC 6605)</name>
    <dbReference type="NCBI Taxonomy" id="1173020"/>
    <lineage>
        <taxon>Bacteria</taxon>
        <taxon>Bacillati</taxon>
        <taxon>Cyanobacteriota</taxon>
        <taxon>Cyanophyceae</taxon>
        <taxon>Gomontiellales</taxon>
        <taxon>Chamaesiphonaceae</taxon>
        <taxon>Chamaesiphon</taxon>
    </lineage>
</organism>
<evidence type="ECO:0000256" key="1">
    <source>
        <dbReference type="SAM" id="MobiDB-lite"/>
    </source>
</evidence>
<dbReference type="EMBL" id="CP003600">
    <property type="protein sequence ID" value="AFY92694.1"/>
    <property type="molecule type" value="Genomic_DNA"/>
</dbReference>
<gene>
    <name evidence="2" type="ORF">Cha6605_1535</name>
</gene>
<proteinExistence type="predicted"/>
<dbReference type="AlphaFoldDB" id="K9UER1"/>
<sequence length="174" mass="19732">MDDRYLLATANQMKQTRYITTTIQVGNRLEIDLPNIPIPQSGGYANEVILIIPDASDSNLQSIDRRSFIKLSILETDATPTKNAVASEHNKPKPPYLTTNRPKQNGNNGLTSIIQQALNNIQKMSQSPDWALARRARNFASWSRFVAIDNGARIENQHRHSSPYLDRDRYSKVR</sequence>
<feature type="region of interest" description="Disordered" evidence="1">
    <location>
        <begin position="82"/>
        <end position="109"/>
    </location>
</feature>
<protein>
    <submittedName>
        <fullName evidence="2">Uncharacterized protein</fullName>
    </submittedName>
</protein>
<dbReference type="STRING" id="1173020.Cha6605_1535"/>
<evidence type="ECO:0000313" key="2">
    <source>
        <dbReference type="EMBL" id="AFY92694.1"/>
    </source>
</evidence>
<keyword evidence="3" id="KW-1185">Reference proteome</keyword>